<organism evidence="4 6">
    <name type="scientific">Staphylococcus nepalensis</name>
    <dbReference type="NCBI Taxonomy" id="214473"/>
    <lineage>
        <taxon>Bacteria</taxon>
        <taxon>Bacillati</taxon>
        <taxon>Bacillota</taxon>
        <taxon>Bacilli</taxon>
        <taxon>Bacillales</taxon>
        <taxon>Staphylococcaceae</taxon>
        <taxon>Staphylococcus</taxon>
    </lineage>
</organism>
<evidence type="ECO:0000313" key="5">
    <source>
        <dbReference type="EMBL" id="SUM56365.1"/>
    </source>
</evidence>
<protein>
    <submittedName>
        <fullName evidence="4 5">Tripartite tricarboxylate transporter TctB family</fullName>
    </submittedName>
</protein>
<dbReference type="Proteomes" id="UP000240400">
    <property type="component" value="Unassembled WGS sequence"/>
</dbReference>
<keyword evidence="1" id="KW-0472">Membrane</keyword>
<evidence type="ECO:0000313" key="3">
    <source>
        <dbReference type="EMBL" id="MBO1227450.1"/>
    </source>
</evidence>
<proteinExistence type="predicted"/>
<reference evidence="4 6" key="1">
    <citation type="journal article" date="2016" name="Front. Microbiol.">
        <title>Comprehensive Phylogenetic Analysis of Bovine Non-aureus Staphylococci Species Based on Whole-Genome Sequencing.</title>
        <authorList>
            <person name="Naushad S."/>
            <person name="Barkema H.W."/>
            <person name="Luby C."/>
            <person name="Condas L.A."/>
            <person name="Nobrega D.B."/>
            <person name="Carson D.A."/>
            <person name="De Buck J."/>
        </authorList>
    </citation>
    <scope>NUCLEOTIDE SEQUENCE [LARGE SCALE GENOMIC DNA]</scope>
    <source>
        <strain evidence="4 6">SNUC 4337</strain>
    </source>
</reference>
<evidence type="ECO:0000313" key="8">
    <source>
        <dbReference type="Proteomes" id="UP000664081"/>
    </source>
</evidence>
<name>A0A291JNI9_9STAP</name>
<keyword evidence="1" id="KW-0812">Transmembrane</keyword>
<evidence type="ECO:0000313" key="7">
    <source>
        <dbReference type="Proteomes" id="UP000254412"/>
    </source>
</evidence>
<evidence type="ECO:0000256" key="1">
    <source>
        <dbReference type="SAM" id="Phobius"/>
    </source>
</evidence>
<dbReference type="OrthoDB" id="5870591at2"/>
<evidence type="ECO:0000313" key="4">
    <source>
        <dbReference type="EMBL" id="PTK60856.1"/>
    </source>
</evidence>
<accession>A0A291JNI9</accession>
<reference evidence="3 8" key="4">
    <citation type="submission" date="2021-03" db="EMBL/GenBank/DDBJ databases">
        <title>Staphylococci and Mammaliicocci in bats.</title>
        <authorList>
            <person name="Fountain K."/>
        </authorList>
    </citation>
    <scope>NUCLEOTIDE SEQUENCE [LARGE SCALE GENOMIC DNA]</scope>
    <source>
        <strain evidence="3 8">18_1_E_SW</strain>
    </source>
</reference>
<feature type="transmembrane region" description="Helical" evidence="1">
    <location>
        <begin position="76"/>
        <end position="93"/>
    </location>
</feature>
<evidence type="ECO:0000259" key="2">
    <source>
        <dbReference type="Pfam" id="PF07331"/>
    </source>
</evidence>
<keyword evidence="8" id="KW-1185">Reference proteome</keyword>
<evidence type="ECO:0000313" key="6">
    <source>
        <dbReference type="Proteomes" id="UP000240400"/>
    </source>
</evidence>
<dbReference type="Proteomes" id="UP000254412">
    <property type="component" value="Unassembled WGS sequence"/>
</dbReference>
<dbReference type="GeneID" id="66778134"/>
<keyword evidence="1" id="KW-1133">Transmembrane helix</keyword>
<dbReference type="EMBL" id="JAFNLT010000007">
    <property type="protein sequence ID" value="MBO1227450.1"/>
    <property type="molecule type" value="Genomic_DNA"/>
</dbReference>
<dbReference type="Proteomes" id="UP000664081">
    <property type="component" value="Unassembled WGS sequence"/>
</dbReference>
<feature type="domain" description="DUF1468" evidence="2">
    <location>
        <begin position="5"/>
        <end position="147"/>
    </location>
</feature>
<dbReference type="InterPro" id="IPR009936">
    <property type="entry name" value="DUF1468"/>
</dbReference>
<feature type="transmembrane region" description="Helical" evidence="1">
    <location>
        <begin position="99"/>
        <end position="117"/>
    </location>
</feature>
<dbReference type="KEGG" id="snl:BJD96_13800"/>
<reference evidence="4" key="2">
    <citation type="submission" date="2018-03" db="EMBL/GenBank/DDBJ databases">
        <authorList>
            <person name="Keele B.F."/>
        </authorList>
    </citation>
    <scope>NUCLEOTIDE SEQUENCE</scope>
    <source>
        <strain evidence="4">SNUC 4337</strain>
    </source>
</reference>
<dbReference type="AlphaFoldDB" id="A0A291JNI9"/>
<dbReference type="EMBL" id="PZHR01000002">
    <property type="protein sequence ID" value="PTK60856.1"/>
    <property type="molecule type" value="Genomic_DNA"/>
</dbReference>
<dbReference type="EMBL" id="UHDS01000001">
    <property type="protein sequence ID" value="SUM56365.1"/>
    <property type="molecule type" value="Genomic_DNA"/>
</dbReference>
<feature type="transmembrane region" description="Helical" evidence="1">
    <location>
        <begin position="124"/>
        <end position="142"/>
    </location>
</feature>
<gene>
    <name evidence="4" type="ORF">BUZ61_00795</name>
    <name evidence="3" type="ORF">J3T88_09070</name>
    <name evidence="5" type="ORF">NCTC13834_02774</name>
</gene>
<reference evidence="5 7" key="3">
    <citation type="submission" date="2018-06" db="EMBL/GenBank/DDBJ databases">
        <authorList>
            <consortium name="Pathogen Informatics"/>
            <person name="Doyle S."/>
        </authorList>
    </citation>
    <scope>NUCLEOTIDE SEQUENCE [LARGE SCALE GENOMIC DNA]</scope>
    <source>
        <strain evidence="5 7">NCTC13834</strain>
    </source>
</reference>
<dbReference type="RefSeq" id="WP_096811175.1">
    <property type="nucleotide sequence ID" value="NZ_BMCF01000003.1"/>
</dbReference>
<feature type="transmembrane region" description="Helical" evidence="1">
    <location>
        <begin position="36"/>
        <end position="55"/>
    </location>
</feature>
<sequence>MSRLVFPVLLIIFGIVYITLTLNLQKSNIGDPNSPMYFPMLLGILLTVMSCIYFIQEYRKRHLTFKAFSQLFEKATFIRIILTIILAVIYAFIFERLGFLVSTVLFLGAIMFLINGYQRWLQNILVTVIFSGIAWYTFSQLLDVSLP</sequence>
<feature type="transmembrane region" description="Helical" evidence="1">
    <location>
        <begin position="5"/>
        <end position="24"/>
    </location>
</feature>
<dbReference type="Pfam" id="PF07331">
    <property type="entry name" value="TctB"/>
    <property type="match status" value="1"/>
</dbReference>